<dbReference type="RefSeq" id="WP_124966737.1">
    <property type="nucleotide sequence ID" value="NZ_RRAZ01000051.1"/>
</dbReference>
<dbReference type="OrthoDB" id="9796205at2"/>
<sequence>MTLTAKDLRGMTVATVLPFHEDGSIDWAGYEAVLDHCAQPATTDCVFVNGHAGEATALTDSEKFEVIRRTKAQISKNQPLLAGVVPTGYPDAVRQVDALREAGADVAVIFPPEALGGGNANTRAGALFMEKLAREVQMPLSVFQFPIGSGFGFSSQVLAEMAQIPEVLAIKEGSALMQNYEANLRAVAATGADCAILASNFMWFHAQCAVGADGILSGLTSLCPQLLSDLWKASEANDLVAMRAASDRLYPIIMAIYGPAPVVDMHTRMKDGLKLMGIIKNSAPRLPLLPQNPAIVSGVEAALKQAGLL</sequence>
<reference evidence="3 4" key="1">
    <citation type="submission" date="2018-11" db="EMBL/GenBank/DDBJ databases">
        <title>Gemmobacter sp. nov., YIM 102744-1 draft genome.</title>
        <authorList>
            <person name="Li G."/>
            <person name="Jiang Y."/>
        </authorList>
    </citation>
    <scope>NUCLEOTIDE SEQUENCE [LARGE SCALE GENOMIC DNA]</scope>
    <source>
        <strain evidence="3 4">YIM 102744-1</strain>
    </source>
</reference>
<evidence type="ECO:0000256" key="2">
    <source>
        <dbReference type="PIRNR" id="PIRNR001365"/>
    </source>
</evidence>
<name>A0A3P3D3K9_9RHOB</name>
<dbReference type="InterPro" id="IPR002220">
    <property type="entry name" value="DapA-like"/>
</dbReference>
<comment type="caution">
    <text evidence="3">The sequence shown here is derived from an EMBL/GenBank/DDBJ whole genome shotgun (WGS) entry which is preliminary data.</text>
</comment>
<dbReference type="PIRSF" id="PIRSF001365">
    <property type="entry name" value="DHDPS"/>
    <property type="match status" value="1"/>
</dbReference>
<dbReference type="GO" id="GO:0008840">
    <property type="term" value="F:4-hydroxy-tetrahydrodipicolinate synthase activity"/>
    <property type="evidence" value="ECO:0007669"/>
    <property type="project" value="TreeGrafter"/>
</dbReference>
<evidence type="ECO:0000256" key="1">
    <source>
        <dbReference type="ARBA" id="ARBA00023239"/>
    </source>
</evidence>
<dbReference type="PANTHER" id="PTHR12128">
    <property type="entry name" value="DIHYDRODIPICOLINATE SYNTHASE"/>
    <property type="match status" value="1"/>
</dbReference>
<comment type="similarity">
    <text evidence="2">Belongs to the DapA family.</text>
</comment>
<dbReference type="InterPro" id="IPR013785">
    <property type="entry name" value="Aldolase_TIM"/>
</dbReference>
<evidence type="ECO:0000313" key="4">
    <source>
        <dbReference type="Proteomes" id="UP000282125"/>
    </source>
</evidence>
<dbReference type="SUPFAM" id="SSF51569">
    <property type="entry name" value="Aldolase"/>
    <property type="match status" value="1"/>
</dbReference>
<keyword evidence="4" id="KW-1185">Reference proteome</keyword>
<dbReference type="CDD" id="cd00408">
    <property type="entry name" value="DHDPS-like"/>
    <property type="match status" value="1"/>
</dbReference>
<dbReference type="AlphaFoldDB" id="A0A3P3D3K9"/>
<dbReference type="Pfam" id="PF00701">
    <property type="entry name" value="DHDPS"/>
    <property type="match status" value="1"/>
</dbReference>
<keyword evidence="1 2" id="KW-0456">Lyase</keyword>
<proteinExistence type="inferred from homology"/>
<evidence type="ECO:0000313" key="3">
    <source>
        <dbReference type="EMBL" id="RRH69000.1"/>
    </source>
</evidence>
<dbReference type="Gene3D" id="3.20.20.70">
    <property type="entry name" value="Aldolase class I"/>
    <property type="match status" value="1"/>
</dbReference>
<accession>A0A3P3D3K9</accession>
<protein>
    <submittedName>
        <fullName evidence="3">Dihydrodipicolinate synthase family protein</fullName>
    </submittedName>
</protein>
<organism evidence="3 4">
    <name type="scientific">Falsigemmobacter faecalis</name>
    <dbReference type="NCBI Taxonomy" id="2488730"/>
    <lineage>
        <taxon>Bacteria</taxon>
        <taxon>Pseudomonadati</taxon>
        <taxon>Pseudomonadota</taxon>
        <taxon>Alphaproteobacteria</taxon>
        <taxon>Rhodobacterales</taxon>
        <taxon>Paracoccaceae</taxon>
        <taxon>Falsigemmobacter</taxon>
    </lineage>
</organism>
<dbReference type="PANTHER" id="PTHR12128:SF72">
    <property type="entry name" value="DIHYDRODIPICOLINATE SYNTHASE"/>
    <property type="match status" value="1"/>
</dbReference>
<dbReference type="Proteomes" id="UP000282125">
    <property type="component" value="Unassembled WGS sequence"/>
</dbReference>
<dbReference type="EMBL" id="RRAZ01000051">
    <property type="protein sequence ID" value="RRH69000.1"/>
    <property type="molecule type" value="Genomic_DNA"/>
</dbReference>
<dbReference type="SMART" id="SM01130">
    <property type="entry name" value="DHDPS"/>
    <property type="match status" value="1"/>
</dbReference>
<gene>
    <name evidence="3" type="ORF">EG244_19000</name>
</gene>